<feature type="region of interest" description="Disordered" evidence="1">
    <location>
        <begin position="179"/>
        <end position="199"/>
    </location>
</feature>
<name>A0AAW0U4Y7_SCYPA</name>
<protein>
    <submittedName>
        <fullName evidence="2">Uncharacterized protein</fullName>
    </submittedName>
</protein>
<feature type="region of interest" description="Disordered" evidence="1">
    <location>
        <begin position="121"/>
        <end position="155"/>
    </location>
</feature>
<evidence type="ECO:0000313" key="2">
    <source>
        <dbReference type="EMBL" id="KAK8394586.1"/>
    </source>
</evidence>
<feature type="compositionally biased region" description="Basic residues" evidence="1">
    <location>
        <begin position="129"/>
        <end position="142"/>
    </location>
</feature>
<proteinExistence type="predicted"/>
<sequence>MQLARKSVTSDPFVIYGFYDMLEKEMDRLNIKDRPECIYNLDETGVPNGPIKVQDNWVKGRENSMKYVITLELKPNETTLEEVLHARGRSATPVVKRRRVIPMKGQVITNEECLKEIKGKEEKKMQTAKQKKKTKQHPKKKKVEVSDTDSTTVSTEEIDYGNTSSDISLSDLLAPVTPEATDEVNEQQENADTNHDMMPKLSDDSVNKYYAVFYTDPKLKYYWGKVSSSEWLDGEARAHLAR</sequence>
<evidence type="ECO:0000256" key="1">
    <source>
        <dbReference type="SAM" id="MobiDB-lite"/>
    </source>
</evidence>
<reference evidence="2 3" key="1">
    <citation type="submission" date="2023-03" db="EMBL/GenBank/DDBJ databases">
        <title>High-quality genome of Scylla paramamosain provides insights in environmental adaptation.</title>
        <authorList>
            <person name="Zhang L."/>
        </authorList>
    </citation>
    <scope>NUCLEOTIDE SEQUENCE [LARGE SCALE GENOMIC DNA]</scope>
    <source>
        <strain evidence="2">LZ_2023a</strain>
        <tissue evidence="2">Muscle</tissue>
    </source>
</reference>
<comment type="caution">
    <text evidence="2">The sequence shown here is derived from an EMBL/GenBank/DDBJ whole genome shotgun (WGS) entry which is preliminary data.</text>
</comment>
<dbReference type="AlphaFoldDB" id="A0AAW0U4Y7"/>
<keyword evidence="3" id="KW-1185">Reference proteome</keyword>
<gene>
    <name evidence="2" type="ORF">O3P69_006619</name>
</gene>
<organism evidence="2 3">
    <name type="scientific">Scylla paramamosain</name>
    <name type="common">Mud crab</name>
    <dbReference type="NCBI Taxonomy" id="85552"/>
    <lineage>
        <taxon>Eukaryota</taxon>
        <taxon>Metazoa</taxon>
        <taxon>Ecdysozoa</taxon>
        <taxon>Arthropoda</taxon>
        <taxon>Crustacea</taxon>
        <taxon>Multicrustacea</taxon>
        <taxon>Malacostraca</taxon>
        <taxon>Eumalacostraca</taxon>
        <taxon>Eucarida</taxon>
        <taxon>Decapoda</taxon>
        <taxon>Pleocyemata</taxon>
        <taxon>Brachyura</taxon>
        <taxon>Eubrachyura</taxon>
        <taxon>Portunoidea</taxon>
        <taxon>Portunidae</taxon>
        <taxon>Portuninae</taxon>
        <taxon>Scylla</taxon>
    </lineage>
</organism>
<dbReference type="EMBL" id="JARAKH010000019">
    <property type="protein sequence ID" value="KAK8394586.1"/>
    <property type="molecule type" value="Genomic_DNA"/>
</dbReference>
<evidence type="ECO:0000313" key="3">
    <source>
        <dbReference type="Proteomes" id="UP001487740"/>
    </source>
</evidence>
<accession>A0AAW0U4Y7</accession>
<dbReference type="Proteomes" id="UP001487740">
    <property type="component" value="Unassembled WGS sequence"/>
</dbReference>